<dbReference type="HOGENOM" id="CLU_024199_2_2_1"/>
<dbReference type="RefSeq" id="XP_012185935.1">
    <property type="nucleotide sequence ID" value="XM_012330545.1"/>
</dbReference>
<dbReference type="Gene3D" id="1.20.1280.50">
    <property type="match status" value="1"/>
</dbReference>
<dbReference type="InterPro" id="IPR001810">
    <property type="entry name" value="F-box_dom"/>
</dbReference>
<dbReference type="SUPFAM" id="SSF52047">
    <property type="entry name" value="RNI-like"/>
    <property type="match status" value="1"/>
</dbReference>
<name>J4I3J7_9APHY</name>
<proteinExistence type="predicted"/>
<gene>
    <name evidence="3" type="ORF">FIBRA_08935</name>
</gene>
<organism evidence="3 4">
    <name type="scientific">Fibroporia radiculosa</name>
    <dbReference type="NCBI Taxonomy" id="599839"/>
    <lineage>
        <taxon>Eukaryota</taxon>
        <taxon>Fungi</taxon>
        <taxon>Dikarya</taxon>
        <taxon>Basidiomycota</taxon>
        <taxon>Agaricomycotina</taxon>
        <taxon>Agaricomycetes</taxon>
        <taxon>Polyporales</taxon>
        <taxon>Fibroporiaceae</taxon>
        <taxon>Fibroporia</taxon>
    </lineage>
</organism>
<dbReference type="InterPro" id="IPR032675">
    <property type="entry name" value="LRR_dom_sf"/>
</dbReference>
<dbReference type="OrthoDB" id="3181669at2759"/>
<sequence length="606" mass="68681">MPLSKAPGDVSRRLEYSVAPEAISSANAVYQARKNLEDEIADNLRVVARLRSRLNTLTPIARLPPELLAAIFAHYIAQFPKTASTHYYKWLQVTHVCSRWRHAALAFPTLWAHIVLPADPECVDEMLLRSGAAPLSVSASYSRMRWSQSTEDPECLALTMHHLSRIQHLWLSAPPHILELLWDESDDPASLESLMLISDTFPFDPVHGPASQRLTIPILFPVSRAPRLRSLAVHNYPICWDTLSSLSSLRHLKIRNNKRDHGPIFMSKLISELEKIPALESLALDTIFRTDEEATGRILALSHLQSLELAGDMSRCVDFLNHLTLPSNIRLVIRCDGNDVQALSRALAAKVSQPKRKPLKSLYVYELGGDFHLHAYEHDHRQLFASLRSPRSLFDVEAPIFDDAESTLSIVCAGRGIHITAILLAMCKALPLANAQSLFVSGEMMAHERMWLETFGKMKNLSALWVHEDAGTVSLSKALLRRQTRPHGISKDRPESYYFPHLRLLKLHGLRFRTVDEYWGDEYGAFALSLLDCLTDRAKHGAKISKLILKTCINMEKDDVEYLRKHVGSVIWDHVEDYDDRVEEDDVVDEDEDDDEDNDQDDDIHD</sequence>
<dbReference type="GeneID" id="24101552"/>
<keyword evidence="4" id="KW-1185">Reference proteome</keyword>
<evidence type="ECO:0000259" key="2">
    <source>
        <dbReference type="Pfam" id="PF12937"/>
    </source>
</evidence>
<dbReference type="STRING" id="599839.J4I3J7"/>
<evidence type="ECO:0000313" key="4">
    <source>
        <dbReference type="Proteomes" id="UP000006352"/>
    </source>
</evidence>
<protein>
    <recommendedName>
        <fullName evidence="2">F-box domain-containing protein</fullName>
    </recommendedName>
</protein>
<dbReference type="Proteomes" id="UP000006352">
    <property type="component" value="Unassembled WGS sequence"/>
</dbReference>
<reference evidence="3 4" key="1">
    <citation type="journal article" date="2012" name="Appl. Environ. Microbiol.">
        <title>Short-read sequencing for genomic analysis of the brown rot fungus Fibroporia radiculosa.</title>
        <authorList>
            <person name="Tang J.D."/>
            <person name="Perkins A.D."/>
            <person name="Sonstegard T.S."/>
            <person name="Schroeder S.G."/>
            <person name="Burgess S.C."/>
            <person name="Diehl S.V."/>
        </authorList>
    </citation>
    <scope>NUCLEOTIDE SEQUENCE [LARGE SCALE GENOMIC DNA]</scope>
    <source>
        <strain evidence="3 4">TFFH 294</strain>
    </source>
</reference>
<dbReference type="EMBL" id="HE797433">
    <property type="protein sequence ID" value="CCM06652.1"/>
    <property type="molecule type" value="Genomic_DNA"/>
</dbReference>
<feature type="domain" description="F-box" evidence="2">
    <location>
        <begin position="60"/>
        <end position="116"/>
    </location>
</feature>
<evidence type="ECO:0000256" key="1">
    <source>
        <dbReference type="SAM" id="MobiDB-lite"/>
    </source>
</evidence>
<dbReference type="Pfam" id="PF12937">
    <property type="entry name" value="F-box-like"/>
    <property type="match status" value="1"/>
</dbReference>
<evidence type="ECO:0000313" key="3">
    <source>
        <dbReference type="EMBL" id="CCM06652.1"/>
    </source>
</evidence>
<dbReference type="Gene3D" id="3.80.10.10">
    <property type="entry name" value="Ribonuclease Inhibitor"/>
    <property type="match status" value="1"/>
</dbReference>
<dbReference type="InParanoid" id="J4I3J7"/>
<accession>J4I3J7</accession>
<feature type="region of interest" description="Disordered" evidence="1">
    <location>
        <begin position="581"/>
        <end position="606"/>
    </location>
</feature>
<dbReference type="AlphaFoldDB" id="J4I3J7"/>